<evidence type="ECO:0000313" key="3">
    <source>
        <dbReference type="EMBL" id="RCN45216.1"/>
    </source>
</evidence>
<feature type="region of interest" description="Disordered" evidence="1">
    <location>
        <begin position="132"/>
        <end position="154"/>
    </location>
</feature>
<comment type="caution">
    <text evidence="3">The sequence shown here is derived from an EMBL/GenBank/DDBJ whole genome shotgun (WGS) entry which is preliminary data.</text>
</comment>
<dbReference type="Pfam" id="PF10545">
    <property type="entry name" value="MADF_DNA_bdg"/>
    <property type="match status" value="1"/>
</dbReference>
<dbReference type="InterPro" id="IPR039353">
    <property type="entry name" value="TF_Adf1"/>
</dbReference>
<dbReference type="Proteomes" id="UP000252519">
    <property type="component" value="Unassembled WGS sequence"/>
</dbReference>
<dbReference type="PANTHER" id="PTHR12243:SF67">
    <property type="entry name" value="COREPRESSOR OF PANGOLIN, ISOFORM A-RELATED"/>
    <property type="match status" value="1"/>
</dbReference>
<proteinExistence type="predicted"/>
<dbReference type="PROSITE" id="PS51029">
    <property type="entry name" value="MADF"/>
    <property type="match status" value="1"/>
</dbReference>
<reference evidence="3 4" key="1">
    <citation type="submission" date="2014-10" db="EMBL/GenBank/DDBJ databases">
        <title>Draft genome of the hookworm Ancylostoma caninum.</title>
        <authorList>
            <person name="Mitreva M."/>
        </authorList>
    </citation>
    <scope>NUCLEOTIDE SEQUENCE [LARGE SCALE GENOMIC DNA]</scope>
    <source>
        <strain evidence="3 4">Baltimore</strain>
    </source>
</reference>
<feature type="domain" description="MADF" evidence="2">
    <location>
        <begin position="229"/>
        <end position="330"/>
    </location>
</feature>
<dbReference type="AlphaFoldDB" id="A0A368GLF9"/>
<gene>
    <name evidence="3" type="ORF">ANCCAN_08789</name>
</gene>
<organism evidence="3 4">
    <name type="scientific">Ancylostoma caninum</name>
    <name type="common">Dog hookworm</name>
    <dbReference type="NCBI Taxonomy" id="29170"/>
    <lineage>
        <taxon>Eukaryota</taxon>
        <taxon>Metazoa</taxon>
        <taxon>Ecdysozoa</taxon>
        <taxon>Nematoda</taxon>
        <taxon>Chromadorea</taxon>
        <taxon>Rhabditida</taxon>
        <taxon>Rhabditina</taxon>
        <taxon>Rhabditomorpha</taxon>
        <taxon>Strongyloidea</taxon>
        <taxon>Ancylostomatidae</taxon>
        <taxon>Ancylostomatinae</taxon>
        <taxon>Ancylostoma</taxon>
    </lineage>
</organism>
<sequence>MFYFREIADILSNQDARMNEWSVLEKWCWMVEMYMRTVERPSFDWRFKGAMAFHNEFAANGVQYLSSLTPEILSDLTFLYAETEAEYEQVKTELNKKLKKGSATYRAEMMIYHKMNPSLSDTAGTRLKITAKRGRPRGSSSTTAEQLLSGRAKSGKEIGEGKAIPLLTSNGKPINIKEENSDTLSDKGGVFEGSTIASVLEEKLKVTMDGDTIQPHSLPITWTTEMVDQLIQCVKEIPALWHYDHPQYCNSTMRKKYFSQIAEKLNSLPEGASLNEHSHASKVLSSGDHISDKWSALRDGFELQLKNMKQEESASCEQNQRLLFLTPEVMSACRFDDITRGSEVVTTSTAEIPTDVQSQIHKILGYVPEPMKSKEQEGIPTKKAKLASSSNSQNVVKTHIELDSIPHVQQVVSTWVPPREDSLDTVLQSYSSTPPTATAQVTVKNDIAHILRNPSPRVNLNGSKIAYTDLVEEHPIRPYEDKWTLMGRMIEETARELETKHSELAYRLQKDINDVIFKYQLESLRHK</sequence>
<keyword evidence="4" id="KW-1185">Reference proteome</keyword>
<accession>A0A368GLF9</accession>
<evidence type="ECO:0000256" key="1">
    <source>
        <dbReference type="SAM" id="MobiDB-lite"/>
    </source>
</evidence>
<dbReference type="SMART" id="SM00595">
    <property type="entry name" value="MADF"/>
    <property type="match status" value="1"/>
</dbReference>
<name>A0A368GLF9_ANCCA</name>
<dbReference type="InterPro" id="IPR006578">
    <property type="entry name" value="MADF-dom"/>
</dbReference>
<protein>
    <recommendedName>
        <fullName evidence="2">MADF domain-containing protein</fullName>
    </recommendedName>
</protein>
<evidence type="ECO:0000313" key="4">
    <source>
        <dbReference type="Proteomes" id="UP000252519"/>
    </source>
</evidence>
<dbReference type="OrthoDB" id="5854136at2759"/>
<evidence type="ECO:0000259" key="2">
    <source>
        <dbReference type="PROSITE" id="PS51029"/>
    </source>
</evidence>
<dbReference type="PANTHER" id="PTHR12243">
    <property type="entry name" value="MADF DOMAIN TRANSCRIPTION FACTOR"/>
    <property type="match status" value="1"/>
</dbReference>
<dbReference type="STRING" id="29170.A0A368GLF9"/>
<dbReference type="EMBL" id="JOJR01000107">
    <property type="protein sequence ID" value="RCN45216.1"/>
    <property type="molecule type" value="Genomic_DNA"/>
</dbReference>